<evidence type="ECO:0000313" key="2">
    <source>
        <dbReference type="Proteomes" id="UP001431693"/>
    </source>
</evidence>
<keyword evidence="2" id="KW-1185">Reference proteome</keyword>
<evidence type="ECO:0008006" key="3">
    <source>
        <dbReference type="Google" id="ProtNLM"/>
    </source>
</evidence>
<dbReference type="Proteomes" id="UP001431693">
    <property type="component" value="Unassembled WGS sequence"/>
</dbReference>
<gene>
    <name evidence="1" type="ORF">QJ043_05635</name>
</gene>
<evidence type="ECO:0000313" key="1">
    <source>
        <dbReference type="EMBL" id="MDJ1129562.1"/>
    </source>
</evidence>
<protein>
    <recommendedName>
        <fullName evidence="3">DUF559 domain-containing protein</fullName>
    </recommendedName>
</protein>
<dbReference type="EMBL" id="JASJEX010000002">
    <property type="protein sequence ID" value="MDJ1129562.1"/>
    <property type="molecule type" value="Genomic_DNA"/>
</dbReference>
<proteinExistence type="predicted"/>
<organism evidence="1 2">
    <name type="scientific">Kribbibacterium absianum</name>
    <dbReference type="NCBI Taxonomy" id="3044210"/>
    <lineage>
        <taxon>Bacteria</taxon>
        <taxon>Bacillati</taxon>
        <taxon>Actinomycetota</taxon>
        <taxon>Coriobacteriia</taxon>
        <taxon>Coriobacteriales</taxon>
        <taxon>Kribbibacteriaceae</taxon>
        <taxon>Kribbibacterium</taxon>
    </lineage>
</organism>
<reference evidence="1" key="1">
    <citation type="submission" date="2023-05" db="EMBL/GenBank/DDBJ databases">
        <title>[olsenella] sp. nov., isolated from a pig farm feces dump.</title>
        <authorList>
            <person name="Chang Y.-H."/>
        </authorList>
    </citation>
    <scope>NUCLEOTIDE SEQUENCE</scope>
    <source>
        <strain evidence="1">YH-ols2217</strain>
    </source>
</reference>
<comment type="caution">
    <text evidence="1">The sequence shown here is derived from an EMBL/GenBank/DDBJ whole genome shotgun (WGS) entry which is preliminary data.</text>
</comment>
<accession>A0ABT6ZKH4</accession>
<sequence>MRNQVRVWRCYRDMRPLLAVAGNLSLRALVNPLATSDPGLLLPALLRGADLPVHFLAPSKRVRCRAAGVIERRLLRDVPEGSFRVCDRSHGQVLLPSPELHLLLRASELDALDLALLVCEYCGTYWTRPDLRRGLVKRPQPMTSRARILEYLDRVPRGVRGVARLRQAVDLGFDGSASPRESGLALLQTYRDGDAGFGLPRPVLNERVELSRAAQAYARWPEATPDERWPGTMVCAEYESDLDHGGGDDPRALQKRKRDENRRRALEEDGFTVEAIFADDLRDVAAVERLMKRLARDLGVRPNWAPVAGWLEPLRRRLVGYRCVI</sequence>
<name>A0ABT6ZKH4_9ACTN</name>
<dbReference type="RefSeq" id="WP_283722763.1">
    <property type="nucleotide sequence ID" value="NZ_JASJEX010000002.1"/>
</dbReference>